<proteinExistence type="predicted"/>
<gene>
    <name evidence="1" type="ORF">H9841_06785</name>
</gene>
<dbReference type="InterPro" id="IPR025893">
    <property type="entry name" value="Tocopherol_cyclase"/>
</dbReference>
<reference evidence="1" key="2">
    <citation type="submission" date="2021-04" db="EMBL/GenBank/DDBJ databases">
        <authorList>
            <person name="Gilroy R."/>
        </authorList>
    </citation>
    <scope>NUCLEOTIDE SEQUENCE</scope>
    <source>
        <strain evidence="1">ChiBcec16_6824</strain>
    </source>
</reference>
<evidence type="ECO:0000313" key="2">
    <source>
        <dbReference type="Proteomes" id="UP000823868"/>
    </source>
</evidence>
<dbReference type="EMBL" id="DXDX01000124">
    <property type="protein sequence ID" value="HIY21587.1"/>
    <property type="molecule type" value="Genomic_DNA"/>
</dbReference>
<dbReference type="GO" id="GO:0009976">
    <property type="term" value="F:tocopherol cyclase activity"/>
    <property type="evidence" value="ECO:0007669"/>
    <property type="project" value="InterPro"/>
</dbReference>
<dbReference type="AlphaFoldDB" id="A0A9D2BYS3"/>
<sequence>MRISRQRGFEGWYFKHQKGDDMLAFIPGRAESGAFVQLISQEGARQFEISNWTIHNGVIRADRCWFSKQGCHIELPGISGEIFYGPFTPLCSDIMGPFRFFPMACRHGVLSMAHTLQGGVRMEGHTHSFDGGLGYAEKDSGTSFPRSYLWIQCSDFPKPCSLMVSIAHIPFCGSSFRGCICAILYQGREYRLATYRGVQVERLTPEHIILSQGSLLLDLEIAPSHTGHPLRAPQCGKMSRAIRESCNASLQARLWNRGKPVFALQSDHAVYEFVPNQA</sequence>
<protein>
    <recommendedName>
        <fullName evidence="3">Tocopherol cyclase</fullName>
    </recommendedName>
</protein>
<accession>A0A9D2BYS3</accession>
<comment type="caution">
    <text evidence="1">The sequence shown here is derived from an EMBL/GenBank/DDBJ whole genome shotgun (WGS) entry which is preliminary data.</text>
</comment>
<evidence type="ECO:0008006" key="3">
    <source>
        <dbReference type="Google" id="ProtNLM"/>
    </source>
</evidence>
<dbReference type="PANTHER" id="PTHR35309">
    <property type="match status" value="1"/>
</dbReference>
<dbReference type="PANTHER" id="PTHR35309:SF4">
    <property type="entry name" value="TOCOPHEROL CYCLASE"/>
    <property type="match status" value="1"/>
</dbReference>
<dbReference type="Proteomes" id="UP000823868">
    <property type="component" value="Unassembled WGS sequence"/>
</dbReference>
<reference evidence="1" key="1">
    <citation type="journal article" date="2021" name="PeerJ">
        <title>Extensive microbial diversity within the chicken gut microbiome revealed by metagenomics and culture.</title>
        <authorList>
            <person name="Gilroy R."/>
            <person name="Ravi A."/>
            <person name="Getino M."/>
            <person name="Pursley I."/>
            <person name="Horton D.L."/>
            <person name="Alikhan N.F."/>
            <person name="Baker D."/>
            <person name="Gharbi K."/>
            <person name="Hall N."/>
            <person name="Watson M."/>
            <person name="Adriaenssens E.M."/>
            <person name="Foster-Nyarko E."/>
            <person name="Jarju S."/>
            <person name="Secka A."/>
            <person name="Antonio M."/>
            <person name="Oren A."/>
            <person name="Chaudhuri R.R."/>
            <person name="La Ragione R."/>
            <person name="Hildebrand F."/>
            <person name="Pallen M.J."/>
        </authorList>
    </citation>
    <scope>NUCLEOTIDE SEQUENCE</scope>
    <source>
        <strain evidence="1">ChiBcec16_6824</strain>
    </source>
</reference>
<organism evidence="1 2">
    <name type="scientific">Candidatus Flavonifractor merdigallinarum</name>
    <dbReference type="NCBI Taxonomy" id="2838589"/>
    <lineage>
        <taxon>Bacteria</taxon>
        <taxon>Bacillati</taxon>
        <taxon>Bacillota</taxon>
        <taxon>Clostridia</taxon>
        <taxon>Eubacteriales</taxon>
        <taxon>Oscillospiraceae</taxon>
        <taxon>Flavonifractor</taxon>
    </lineage>
</organism>
<dbReference type="Pfam" id="PF14249">
    <property type="entry name" value="Tocopherol_cycl"/>
    <property type="match status" value="1"/>
</dbReference>
<name>A0A9D2BYS3_9FIRM</name>
<evidence type="ECO:0000313" key="1">
    <source>
        <dbReference type="EMBL" id="HIY21587.1"/>
    </source>
</evidence>